<accession>A0A8C6Z585</accession>
<keyword evidence="3" id="KW-0206">Cytoskeleton</keyword>
<keyword evidence="2" id="KW-0963">Cytoplasm</keyword>
<comment type="similarity">
    <text evidence="5">Belongs to the CIMIP2 family.</text>
</comment>
<sequence>MAAARGTSLFPPDPRYIPGYEGFVPQFSYQFGETFGKTTFRLLTDPGVRKSPHSLLAPLPKLKFIEDFTGTRHEVPDYIPVHPGERGQSQGSPAQGGCAQPGPSPGQQQQHRVSHVAIQALKGTRTPGQQRFIFIPASPTYSLVDPYMIYMFFSRNCSLFSPPEGYTGYIPRYAWITGVNYIQGVKDAMNEFDRNQFLLQNPVSEFGKRLPQSYWPNNRIYTSAGLIPFYTGFVPSNYALTFGNSTRKAFQKEQRRRACALRKKNFNDACTAFEVTLEQEEEHNTDRRSFE</sequence>
<dbReference type="Proteomes" id="UP000694420">
    <property type="component" value="Unplaced"/>
</dbReference>
<dbReference type="AlphaFoldDB" id="A0A8C6Z585"/>
<dbReference type="PANTHER" id="PTHR47299">
    <property type="entry name" value="PROTEIN FAM166A"/>
    <property type="match status" value="1"/>
</dbReference>
<evidence type="ECO:0000256" key="2">
    <source>
        <dbReference type="ARBA" id="ARBA00022490"/>
    </source>
</evidence>
<reference evidence="8" key="1">
    <citation type="submission" date="2025-08" db="UniProtKB">
        <authorList>
            <consortium name="Ensembl"/>
        </authorList>
    </citation>
    <scope>IDENTIFICATION</scope>
</reference>
<keyword evidence="9" id="KW-1185">Reference proteome</keyword>
<reference evidence="8" key="2">
    <citation type="submission" date="2025-09" db="UniProtKB">
        <authorList>
            <consortium name="Ensembl"/>
        </authorList>
    </citation>
    <scope>IDENTIFICATION</scope>
</reference>
<comment type="subcellular location">
    <subcellularLocation>
        <location evidence="1">Cytoplasm</location>
        <location evidence="1">Cytoskeleton</location>
        <location evidence="1">Cilium axoneme</location>
    </subcellularLocation>
</comment>
<protein>
    <recommendedName>
        <fullName evidence="7">Ciliary microtubule inner protein 2A-C-like domain-containing protein</fullName>
    </recommendedName>
</protein>
<feature type="compositionally biased region" description="Low complexity" evidence="6">
    <location>
        <begin position="87"/>
        <end position="110"/>
    </location>
</feature>
<dbReference type="InterPro" id="IPR052683">
    <property type="entry name" value="CIMIP2A"/>
</dbReference>
<evidence type="ECO:0000259" key="7">
    <source>
        <dbReference type="Pfam" id="PF10629"/>
    </source>
</evidence>
<evidence type="ECO:0000256" key="1">
    <source>
        <dbReference type="ARBA" id="ARBA00004430"/>
    </source>
</evidence>
<dbReference type="Pfam" id="PF10629">
    <property type="entry name" value="CMI2B-like"/>
    <property type="match status" value="1"/>
</dbReference>
<dbReference type="InterPro" id="IPR018902">
    <property type="entry name" value="CMI2A-C-like_dom"/>
</dbReference>
<feature type="region of interest" description="Disordered" evidence="6">
    <location>
        <begin position="80"/>
        <end position="112"/>
    </location>
</feature>
<dbReference type="PANTHER" id="PTHR47299:SF1">
    <property type="entry name" value="PROTEIN FAM166A"/>
    <property type="match status" value="1"/>
</dbReference>
<dbReference type="GO" id="GO:0015630">
    <property type="term" value="C:microtubule cytoskeleton"/>
    <property type="evidence" value="ECO:0007669"/>
    <property type="project" value="UniProtKB-ARBA"/>
</dbReference>
<organism evidence="8 9">
    <name type="scientific">Nothoprocta perdicaria</name>
    <name type="common">Chilean tinamou</name>
    <name type="synonym">Crypturus perdicarius</name>
    <dbReference type="NCBI Taxonomy" id="30464"/>
    <lineage>
        <taxon>Eukaryota</taxon>
        <taxon>Metazoa</taxon>
        <taxon>Chordata</taxon>
        <taxon>Craniata</taxon>
        <taxon>Vertebrata</taxon>
        <taxon>Euteleostomi</taxon>
        <taxon>Archelosauria</taxon>
        <taxon>Archosauria</taxon>
        <taxon>Dinosauria</taxon>
        <taxon>Saurischia</taxon>
        <taxon>Theropoda</taxon>
        <taxon>Coelurosauria</taxon>
        <taxon>Aves</taxon>
        <taxon>Palaeognathae</taxon>
        <taxon>Tinamiformes</taxon>
        <taxon>Tinamidae</taxon>
        <taxon>Nothoprocta</taxon>
    </lineage>
</organism>
<keyword evidence="4" id="KW-0966">Cell projection</keyword>
<dbReference type="GO" id="GO:0005634">
    <property type="term" value="C:nucleus"/>
    <property type="evidence" value="ECO:0007669"/>
    <property type="project" value="TreeGrafter"/>
</dbReference>
<dbReference type="Ensembl" id="ENSNPET00000007459.1">
    <property type="protein sequence ID" value="ENSNPEP00000007280.1"/>
    <property type="gene ID" value="ENSNPEG00000005452.1"/>
</dbReference>
<evidence type="ECO:0000313" key="9">
    <source>
        <dbReference type="Proteomes" id="UP000694420"/>
    </source>
</evidence>
<evidence type="ECO:0000256" key="4">
    <source>
        <dbReference type="ARBA" id="ARBA00023273"/>
    </source>
</evidence>
<evidence type="ECO:0000313" key="8">
    <source>
        <dbReference type="Ensembl" id="ENSNPEP00000007280.1"/>
    </source>
</evidence>
<evidence type="ECO:0000256" key="6">
    <source>
        <dbReference type="SAM" id="MobiDB-lite"/>
    </source>
</evidence>
<evidence type="ECO:0000256" key="5">
    <source>
        <dbReference type="ARBA" id="ARBA00035661"/>
    </source>
</evidence>
<gene>
    <name evidence="8" type="primary">CIMIP2A</name>
</gene>
<proteinExistence type="inferred from homology"/>
<name>A0A8C6Z585_NOTPE</name>
<dbReference type="GO" id="GO:0005930">
    <property type="term" value="C:axoneme"/>
    <property type="evidence" value="ECO:0007669"/>
    <property type="project" value="UniProtKB-SubCell"/>
</dbReference>
<evidence type="ECO:0000256" key="3">
    <source>
        <dbReference type="ARBA" id="ARBA00023212"/>
    </source>
</evidence>
<feature type="domain" description="Ciliary microtubule inner protein 2A-C-like" evidence="7">
    <location>
        <begin position="13"/>
        <end position="45"/>
    </location>
</feature>